<gene>
    <name evidence="1" type="ORF">PCAR00345_LOCUS7687</name>
</gene>
<protein>
    <submittedName>
        <fullName evidence="1">Uncharacterized protein</fullName>
    </submittedName>
</protein>
<sequence length="138" mass="15377">MPRRCALHSSACAVKMDPIFEEQLKTVPGVPSLLGTENQPSMQWCVGWSPNKELLDSVPAMTSKGFLVSQSTAPNREKLKPRCVKQSDAKALALLREARCCIPDENYFSLAPCSAAEYVHDDGEKSSRSFLCFVRRKR</sequence>
<reference evidence="1" key="1">
    <citation type="submission" date="2021-01" db="EMBL/GenBank/DDBJ databases">
        <authorList>
            <person name="Corre E."/>
            <person name="Pelletier E."/>
            <person name="Niang G."/>
            <person name="Scheremetjew M."/>
            <person name="Finn R."/>
            <person name="Kale V."/>
            <person name="Holt S."/>
            <person name="Cochrane G."/>
            <person name="Meng A."/>
            <person name="Brown T."/>
            <person name="Cohen L."/>
        </authorList>
    </citation>
    <scope>NUCLEOTIDE SEQUENCE</scope>
    <source>
        <strain evidence="1">CCMP645</strain>
    </source>
</reference>
<evidence type="ECO:0000313" key="1">
    <source>
        <dbReference type="EMBL" id="CAE0755100.1"/>
    </source>
</evidence>
<proteinExistence type="predicted"/>
<dbReference type="AlphaFoldDB" id="A0A7S4B5T3"/>
<accession>A0A7S4B5T3</accession>
<organism evidence="1">
    <name type="scientific">Chrysotila carterae</name>
    <name type="common">Marine alga</name>
    <name type="synonym">Syracosphaera carterae</name>
    <dbReference type="NCBI Taxonomy" id="13221"/>
    <lineage>
        <taxon>Eukaryota</taxon>
        <taxon>Haptista</taxon>
        <taxon>Haptophyta</taxon>
        <taxon>Prymnesiophyceae</taxon>
        <taxon>Isochrysidales</taxon>
        <taxon>Isochrysidaceae</taxon>
        <taxon>Chrysotila</taxon>
    </lineage>
</organism>
<dbReference type="EMBL" id="HBIZ01012760">
    <property type="protein sequence ID" value="CAE0755100.1"/>
    <property type="molecule type" value="Transcribed_RNA"/>
</dbReference>
<name>A0A7S4B5T3_CHRCT</name>